<keyword evidence="7" id="KW-0503">Monooxygenase</keyword>
<comment type="similarity">
    <text evidence="2">Belongs to the cytochrome P450 family.</text>
</comment>
<evidence type="ECO:0000313" key="9">
    <source>
        <dbReference type="Proteomes" id="UP000014480"/>
    </source>
</evidence>
<evidence type="ECO:0000256" key="1">
    <source>
        <dbReference type="ARBA" id="ARBA00001971"/>
    </source>
</evidence>
<reference evidence="9" key="2">
    <citation type="journal article" date="2019" name="Mol. Plant Microbe Interact.">
        <title>Genome sequence resources for four phytopathogenic fungi from the Colletotrichum orbiculare species complex.</title>
        <authorList>
            <person name="Gan P."/>
            <person name="Tsushima A."/>
            <person name="Narusaka M."/>
            <person name="Narusaka Y."/>
            <person name="Takano Y."/>
            <person name="Kubo Y."/>
            <person name="Shirasu K."/>
        </authorList>
    </citation>
    <scope>GENOME REANNOTATION</scope>
    <source>
        <strain evidence="9">104-T / ATCC 96160 / CBS 514.97 / LARS 414 / MAFF 240422</strain>
    </source>
</reference>
<evidence type="ECO:0000256" key="7">
    <source>
        <dbReference type="ARBA" id="ARBA00023033"/>
    </source>
</evidence>
<dbReference type="SUPFAM" id="SSF48264">
    <property type="entry name" value="Cytochrome P450"/>
    <property type="match status" value="1"/>
</dbReference>
<dbReference type="PANTHER" id="PTHR46206:SF2">
    <property type="entry name" value="CYTOCHROME P450 MONOOXYGENASE AUSG-RELATED"/>
    <property type="match status" value="1"/>
</dbReference>
<evidence type="ECO:0000256" key="4">
    <source>
        <dbReference type="ARBA" id="ARBA00022723"/>
    </source>
</evidence>
<comment type="caution">
    <text evidence="8">The sequence shown here is derived from an EMBL/GenBank/DDBJ whole genome shotgun (WGS) entry which is preliminary data.</text>
</comment>
<evidence type="ECO:0000256" key="2">
    <source>
        <dbReference type="ARBA" id="ARBA00010617"/>
    </source>
</evidence>
<sequence>MSIHHDFHQRIKIDINITNTRNPVRTARRSHISTRKAHSSGPPINLLWLSSRTADKCCTARPYTFGKPVRGLCDVGDVFILTPDVGQEIQNDKRFSFTRGLFEADTETSVSAERMWDPEIDDNPLTFEGYRFFRERGGSNDASGLLVTTNVNHMGSRHGMHSCPGRFFAANEAKVVLDHFLFGAWFRIPFV</sequence>
<dbReference type="GO" id="GO:0020037">
    <property type="term" value="F:heme binding"/>
    <property type="evidence" value="ECO:0007669"/>
    <property type="project" value="InterPro"/>
</dbReference>
<dbReference type="PANTHER" id="PTHR46206">
    <property type="entry name" value="CYTOCHROME P450"/>
    <property type="match status" value="1"/>
</dbReference>
<dbReference type="GO" id="GO:0016705">
    <property type="term" value="F:oxidoreductase activity, acting on paired donors, with incorporation or reduction of molecular oxygen"/>
    <property type="evidence" value="ECO:0007669"/>
    <property type="project" value="InterPro"/>
</dbReference>
<dbReference type="Proteomes" id="UP000014480">
    <property type="component" value="Unassembled WGS sequence"/>
</dbReference>
<dbReference type="InterPro" id="IPR036396">
    <property type="entry name" value="Cyt_P450_sf"/>
</dbReference>
<gene>
    <name evidence="8" type="primary">P450-1-8</name>
    <name evidence="8" type="ORF">Cob_v002337</name>
</gene>
<evidence type="ECO:0000256" key="6">
    <source>
        <dbReference type="ARBA" id="ARBA00023004"/>
    </source>
</evidence>
<accession>A0A484G3P8</accession>
<keyword evidence="4" id="KW-0479">Metal-binding</keyword>
<dbReference type="OrthoDB" id="1844152at2759"/>
<reference evidence="9" key="1">
    <citation type="journal article" date="2013" name="New Phytol.">
        <title>Comparative genomic and transcriptomic analyses reveal the hemibiotrophic stage shift of Colletotrichum fungi.</title>
        <authorList>
            <person name="Gan P."/>
            <person name="Ikeda K."/>
            <person name="Irieda H."/>
            <person name="Narusaka M."/>
            <person name="O'Connell R.J."/>
            <person name="Narusaka Y."/>
            <person name="Takano Y."/>
            <person name="Kubo Y."/>
            <person name="Shirasu K."/>
        </authorList>
    </citation>
    <scope>NUCLEOTIDE SEQUENCE [LARGE SCALE GENOMIC DNA]</scope>
    <source>
        <strain evidence="9">104-T / ATCC 96160 / CBS 514.97 / LARS 414 / MAFF 240422</strain>
    </source>
</reference>
<dbReference type="GO" id="GO:0004497">
    <property type="term" value="F:monooxygenase activity"/>
    <property type="evidence" value="ECO:0007669"/>
    <property type="project" value="UniProtKB-KW"/>
</dbReference>
<organism evidence="8 9">
    <name type="scientific">Colletotrichum orbiculare (strain 104-T / ATCC 96160 / CBS 514.97 / LARS 414 / MAFF 240422)</name>
    <name type="common">Cucumber anthracnose fungus</name>
    <name type="synonym">Colletotrichum lagenarium</name>
    <dbReference type="NCBI Taxonomy" id="1213857"/>
    <lineage>
        <taxon>Eukaryota</taxon>
        <taxon>Fungi</taxon>
        <taxon>Dikarya</taxon>
        <taxon>Ascomycota</taxon>
        <taxon>Pezizomycotina</taxon>
        <taxon>Sordariomycetes</taxon>
        <taxon>Hypocreomycetidae</taxon>
        <taxon>Glomerellales</taxon>
        <taxon>Glomerellaceae</taxon>
        <taxon>Colletotrichum</taxon>
        <taxon>Colletotrichum orbiculare species complex</taxon>
    </lineage>
</organism>
<name>A0A484G3P8_COLOR</name>
<proteinExistence type="inferred from homology"/>
<comment type="cofactor">
    <cofactor evidence="1">
        <name>heme</name>
        <dbReference type="ChEBI" id="CHEBI:30413"/>
    </cofactor>
</comment>
<protein>
    <submittedName>
        <fullName evidence="8">Cytochrome P450 monooygenase 1</fullName>
    </submittedName>
</protein>
<dbReference type="STRING" id="1213857.A0A484G3P8"/>
<dbReference type="GO" id="GO:0005506">
    <property type="term" value="F:iron ion binding"/>
    <property type="evidence" value="ECO:0007669"/>
    <property type="project" value="InterPro"/>
</dbReference>
<dbReference type="Gene3D" id="1.10.630.10">
    <property type="entry name" value="Cytochrome P450"/>
    <property type="match status" value="1"/>
</dbReference>
<dbReference type="EMBL" id="AMCV02000004">
    <property type="protein sequence ID" value="TDZ24853.1"/>
    <property type="molecule type" value="Genomic_DNA"/>
</dbReference>
<evidence type="ECO:0000256" key="5">
    <source>
        <dbReference type="ARBA" id="ARBA00023002"/>
    </source>
</evidence>
<evidence type="ECO:0000313" key="8">
    <source>
        <dbReference type="EMBL" id="TDZ24853.1"/>
    </source>
</evidence>
<keyword evidence="5" id="KW-0560">Oxidoreductase</keyword>
<keyword evidence="9" id="KW-1185">Reference proteome</keyword>
<keyword evidence="6" id="KW-0408">Iron</keyword>
<keyword evidence="3" id="KW-0349">Heme</keyword>
<dbReference type="AlphaFoldDB" id="A0A484G3P8"/>
<evidence type="ECO:0000256" key="3">
    <source>
        <dbReference type="ARBA" id="ARBA00022617"/>
    </source>
</evidence>